<protein>
    <submittedName>
        <fullName evidence="1">Uncharacterized protein</fullName>
    </submittedName>
</protein>
<evidence type="ECO:0000313" key="1">
    <source>
        <dbReference type="EMBL" id="RJE25927.1"/>
    </source>
</evidence>
<sequence length="271" mass="30703">MERSSQCLFPSQEKECPPPQLISLKSLPVPKLVSSAVGFSSPPPRSDGREFFKHIKETPVPSEACQEILRLYDFEKAIGEQSSDVLSQLERLMGYKGYPWLNDANRAHVLCYKANRILERYLGSYRFYWLCDTLVEDKPRKIISPKEGATPSPLPEWLSTPYLIRVPSQDVFYKPESLKDPLITGGYSILDSSKKDVGSFSCLMQTTKSRQSSELMWICSTTGHILDDLQTEAFIVRRDTDQQISLQVASRSVRVSGRPRVVVHAMKALIL</sequence>
<reference evidence="2" key="1">
    <citation type="submission" date="2017-02" db="EMBL/GenBank/DDBJ databases">
        <authorList>
            <person name="Tafer H."/>
            <person name="Lopandic K."/>
        </authorList>
    </citation>
    <scope>NUCLEOTIDE SEQUENCE [LARGE SCALE GENOMIC DNA]</scope>
    <source>
        <strain evidence="2">CBS 366.77</strain>
    </source>
</reference>
<accession>A0A3A2ZX22</accession>
<organism evidence="1 2">
    <name type="scientific">Aspergillus sclerotialis</name>
    <dbReference type="NCBI Taxonomy" id="2070753"/>
    <lineage>
        <taxon>Eukaryota</taxon>
        <taxon>Fungi</taxon>
        <taxon>Dikarya</taxon>
        <taxon>Ascomycota</taxon>
        <taxon>Pezizomycotina</taxon>
        <taxon>Eurotiomycetes</taxon>
        <taxon>Eurotiomycetidae</taxon>
        <taxon>Eurotiales</taxon>
        <taxon>Aspergillaceae</taxon>
        <taxon>Aspergillus</taxon>
        <taxon>Aspergillus subgen. Polypaecilum</taxon>
    </lineage>
</organism>
<dbReference type="Proteomes" id="UP000266188">
    <property type="component" value="Unassembled WGS sequence"/>
</dbReference>
<name>A0A3A2ZX22_9EURO</name>
<dbReference type="OrthoDB" id="4508312at2759"/>
<keyword evidence="2" id="KW-1185">Reference proteome</keyword>
<evidence type="ECO:0000313" key="2">
    <source>
        <dbReference type="Proteomes" id="UP000266188"/>
    </source>
</evidence>
<dbReference type="STRING" id="2070753.A0A3A2ZX22"/>
<dbReference type="AlphaFoldDB" id="A0A3A2ZX22"/>
<comment type="caution">
    <text evidence="1">The sequence shown here is derived from an EMBL/GenBank/DDBJ whole genome shotgun (WGS) entry which is preliminary data.</text>
</comment>
<gene>
    <name evidence="1" type="ORF">PHISCL_01769</name>
</gene>
<dbReference type="EMBL" id="MVGC01000034">
    <property type="protein sequence ID" value="RJE25927.1"/>
    <property type="molecule type" value="Genomic_DNA"/>
</dbReference>
<proteinExistence type="predicted"/>